<evidence type="ECO:0000313" key="1">
    <source>
        <dbReference type="EMBL" id="UUS33898.1"/>
    </source>
</evidence>
<reference evidence="1" key="1">
    <citation type="submission" date="2022-08" db="EMBL/GenBank/DDBJ databases">
        <title>Streptomyces changanensis sp. nov., an actinomycete isolated from soil.</title>
        <authorList>
            <person name="Wu H."/>
            <person name="Han L."/>
        </authorList>
    </citation>
    <scope>NUCLEOTIDE SEQUENCE</scope>
    <source>
        <strain evidence="1">HL-66</strain>
    </source>
</reference>
<dbReference type="Proteomes" id="UP001060150">
    <property type="component" value="Chromosome"/>
</dbReference>
<evidence type="ECO:0000313" key="2">
    <source>
        <dbReference type="Proteomes" id="UP001060150"/>
    </source>
</evidence>
<keyword evidence="2" id="KW-1185">Reference proteome</keyword>
<organism evidence="1 2">
    <name type="scientific">Streptomyces changanensis</name>
    <dbReference type="NCBI Taxonomy" id="2964669"/>
    <lineage>
        <taxon>Bacteria</taxon>
        <taxon>Bacillati</taxon>
        <taxon>Actinomycetota</taxon>
        <taxon>Actinomycetes</taxon>
        <taxon>Kitasatosporales</taxon>
        <taxon>Streptomycetaceae</taxon>
        <taxon>Streptomyces</taxon>
    </lineage>
</organism>
<gene>
    <name evidence="1" type="ORF">NRO40_25760</name>
</gene>
<dbReference type="RefSeq" id="WP_157901911.1">
    <property type="nucleotide sequence ID" value="NZ_CP102332.1"/>
</dbReference>
<proteinExistence type="predicted"/>
<name>A0ABY5NCX6_9ACTN</name>
<accession>A0ABY5NCX6</accession>
<protein>
    <submittedName>
        <fullName evidence="1">Uncharacterized protein</fullName>
    </submittedName>
</protein>
<dbReference type="EMBL" id="CP102332">
    <property type="protein sequence ID" value="UUS33898.1"/>
    <property type="molecule type" value="Genomic_DNA"/>
</dbReference>
<sequence length="97" mass="10230">MVDRRFPSAAELAEVLASRPGATGKPQVIAVRDLSPGLGQAAVLGVTVEVGIGAAPEDWIVKMPWWGHRSGLDARDAFLEHREALFLGGDLAGCRPA</sequence>